<dbReference type="Proteomes" id="UP000008672">
    <property type="component" value="Unassembled WGS sequence"/>
</dbReference>
<dbReference type="CDD" id="cd15283">
    <property type="entry name" value="7tmC_V2R_pheromone"/>
    <property type="match status" value="1"/>
</dbReference>
<evidence type="ECO:0000256" key="7">
    <source>
        <dbReference type="ARBA" id="ARBA00023040"/>
    </source>
</evidence>
<dbReference type="OMA" id="CKINISE"/>
<evidence type="ECO:0000256" key="2">
    <source>
        <dbReference type="ARBA" id="ARBA00007242"/>
    </source>
</evidence>
<evidence type="ECO:0000256" key="1">
    <source>
        <dbReference type="ARBA" id="ARBA00004651"/>
    </source>
</evidence>
<keyword evidence="4 12" id="KW-0812">Transmembrane</keyword>
<dbReference type="GO" id="GO:0005886">
    <property type="term" value="C:plasma membrane"/>
    <property type="evidence" value="ECO:0007669"/>
    <property type="project" value="UniProtKB-SubCell"/>
</dbReference>
<evidence type="ECO:0000256" key="3">
    <source>
        <dbReference type="ARBA" id="ARBA00022475"/>
    </source>
</evidence>
<dbReference type="FunFam" id="2.10.50.30:FF:000002">
    <property type="entry name" value="Vomeronasal 2 receptor, h1"/>
    <property type="match status" value="1"/>
</dbReference>
<dbReference type="InterPro" id="IPR000337">
    <property type="entry name" value="GPCR_3"/>
</dbReference>
<sequence>SFYKMLSFDFCSIWSLVVFSLIISYNSSEGSQCKLRGKFNVPSLFENGDIVLGGIFPVHFRVAFYYPSFETKPVPLKCIGFSPRGFRWVQTMIFAIKEVNKNPSLLPNITLGYRILDSCEIPTESLKNALILLNGQDETASNHNCVGYPTVPAIVGDAGSSRSIVISRSIGLFGIPLVSYLATCACLSDKKQFPTFFRTVPSDVFQVKAIARLVKYFSWTWVGTIAEDNDYGRTGIQLFLEEVGHSDACVAFVEFFPTTVTKERVLEVVEVIKTSSAKVILAFAGEGEFEPLLVELKHQNITHVQWIAAEGWATSAFLWKQGYGGLLTGSVGVAIRRAEIPGLKEFLVRLKPSDAYRHPILKEFWEEVFGCKINISENKTSQRECTGGESLLQSDSVYADVTQLRVSYNVYKAVYAIAYSLHNLLTCENHTGMFPKTSCSDLTKFDTWQLLQHLKKVNFSNQFGEEISFDENGDPVASYDLVNWQRGPDGAVQFVKVGHYDASLPLRRRLTIDEARIAWHKGQQIPKSVCSESCFPGSRKANRDGEPVCCFDCIPCADGEISNQADSLECQKCPLEYWSNQQRDKCIPKEIEFLSYHDAMGITLTVIAVFGASVTTAVSVIFFNFKNTPIVRANNMELSFLLLISLILCFLCALAFIGEPTTWSCMIRQTVFGISFVLCISCILGKTVVVLMAFKNRLPSSNTMKWFGPPQQRASVFLTTVIQVIICIIWLVTNPPFPSQNSVHQSAKIILECNMGSALAFCLVLGYIGLLAGTCFFLAFLARKLPDNFNEAKFITFSMLIFFTVWITFIPAYISSPGKYTVAVEIFAILASTLGLLLCIFAPKCYVILLKPEKNTKKHLMDKVPS</sequence>
<feature type="transmembrane region" description="Helical" evidence="12">
    <location>
        <begin position="670"/>
        <end position="694"/>
    </location>
</feature>
<feature type="chain" id="PRO_5003579090" evidence="13">
    <location>
        <begin position="31"/>
        <end position="866"/>
    </location>
</feature>
<keyword evidence="5 13" id="KW-0732">Signal</keyword>
<protein>
    <submittedName>
        <fullName evidence="15">Olfactory receptor C family, x1</fullName>
    </submittedName>
</protein>
<evidence type="ECO:0000256" key="9">
    <source>
        <dbReference type="ARBA" id="ARBA00023170"/>
    </source>
</evidence>
<reference evidence="16" key="1">
    <citation type="submission" date="2011-08" db="EMBL/GenBank/DDBJ databases">
        <title>The draft genome of Latimeria chalumnae.</title>
        <authorList>
            <person name="Di Palma F."/>
            <person name="Alfoldi J."/>
            <person name="Johnson J."/>
            <person name="Berlin A."/>
            <person name="Gnerre S."/>
            <person name="Jaffe D."/>
            <person name="MacCallum I."/>
            <person name="Young S."/>
            <person name="Walker B.J."/>
            <person name="Lander E."/>
            <person name="Lindblad-Toh K."/>
        </authorList>
    </citation>
    <scope>NUCLEOTIDE SEQUENCE [LARGE SCALE GENOMIC DNA]</scope>
    <source>
        <strain evidence="16">Wild caught</strain>
    </source>
</reference>
<dbReference type="PRINTS" id="PR01535">
    <property type="entry name" value="VOMERONASL2R"/>
</dbReference>
<reference evidence="15" key="2">
    <citation type="submission" date="2025-08" db="UniProtKB">
        <authorList>
            <consortium name="Ensembl"/>
        </authorList>
    </citation>
    <scope>IDENTIFICATION</scope>
</reference>
<evidence type="ECO:0000256" key="10">
    <source>
        <dbReference type="ARBA" id="ARBA00023180"/>
    </source>
</evidence>
<dbReference type="PANTHER" id="PTHR24061">
    <property type="entry name" value="CALCIUM-SENSING RECEPTOR-RELATED"/>
    <property type="match status" value="1"/>
</dbReference>
<dbReference type="InterPro" id="IPR028082">
    <property type="entry name" value="Peripla_BP_I"/>
</dbReference>
<dbReference type="Pfam" id="PF00003">
    <property type="entry name" value="7tm_3"/>
    <property type="match status" value="1"/>
</dbReference>
<keyword evidence="11" id="KW-0807">Transducer</keyword>
<evidence type="ECO:0000256" key="4">
    <source>
        <dbReference type="ARBA" id="ARBA00022692"/>
    </source>
</evidence>
<dbReference type="InterPro" id="IPR000068">
    <property type="entry name" value="GPCR_3_Ca_sens_rcpt-rel"/>
</dbReference>
<keyword evidence="8 12" id="KW-0472">Membrane</keyword>
<dbReference type="Pfam" id="PF01094">
    <property type="entry name" value="ANF_receptor"/>
    <property type="match status" value="1"/>
</dbReference>
<evidence type="ECO:0000256" key="13">
    <source>
        <dbReference type="SAM" id="SignalP"/>
    </source>
</evidence>
<dbReference type="GeneTree" id="ENSGT01150000286997"/>
<organism evidence="15 16">
    <name type="scientific">Latimeria chalumnae</name>
    <name type="common">Coelacanth</name>
    <dbReference type="NCBI Taxonomy" id="7897"/>
    <lineage>
        <taxon>Eukaryota</taxon>
        <taxon>Metazoa</taxon>
        <taxon>Chordata</taxon>
        <taxon>Craniata</taxon>
        <taxon>Vertebrata</taxon>
        <taxon>Euteleostomi</taxon>
        <taxon>Coelacanthiformes</taxon>
        <taxon>Coelacanthidae</taxon>
        <taxon>Latimeria</taxon>
    </lineage>
</organism>
<evidence type="ECO:0000313" key="16">
    <source>
        <dbReference type="Proteomes" id="UP000008672"/>
    </source>
</evidence>
<dbReference type="eggNOG" id="KOG1056">
    <property type="taxonomic scope" value="Eukaryota"/>
</dbReference>
<feature type="transmembrane region" description="Helical" evidence="12">
    <location>
        <begin position="794"/>
        <end position="814"/>
    </location>
</feature>
<dbReference type="InParanoid" id="H2ZZ97"/>
<evidence type="ECO:0000256" key="6">
    <source>
        <dbReference type="ARBA" id="ARBA00022989"/>
    </source>
</evidence>
<feature type="transmembrane region" description="Helical" evidence="12">
    <location>
        <begin position="826"/>
        <end position="849"/>
    </location>
</feature>
<dbReference type="EMBL" id="AFYH01007398">
    <property type="status" value="NOT_ANNOTATED_CDS"/>
    <property type="molecule type" value="Genomic_DNA"/>
</dbReference>
<dbReference type="InterPro" id="IPR017979">
    <property type="entry name" value="GPCR_3_CS"/>
</dbReference>
<dbReference type="Gene3D" id="3.40.50.2300">
    <property type="match status" value="2"/>
</dbReference>
<keyword evidence="16" id="KW-1185">Reference proteome</keyword>
<evidence type="ECO:0000256" key="12">
    <source>
        <dbReference type="SAM" id="Phobius"/>
    </source>
</evidence>
<keyword evidence="10" id="KW-0325">Glycoprotein</keyword>
<evidence type="ECO:0000259" key="14">
    <source>
        <dbReference type="PROSITE" id="PS50259"/>
    </source>
</evidence>
<dbReference type="InterPro" id="IPR001828">
    <property type="entry name" value="ANF_lig-bd_rcpt"/>
</dbReference>
<dbReference type="Pfam" id="PF07562">
    <property type="entry name" value="NCD3G"/>
    <property type="match status" value="1"/>
</dbReference>
<dbReference type="SUPFAM" id="SSF53822">
    <property type="entry name" value="Periplasmic binding protein-like I"/>
    <property type="match status" value="1"/>
</dbReference>
<feature type="transmembrane region" description="Helical" evidence="12">
    <location>
        <begin position="599"/>
        <end position="625"/>
    </location>
</feature>
<evidence type="ECO:0000256" key="8">
    <source>
        <dbReference type="ARBA" id="ARBA00023136"/>
    </source>
</evidence>
<evidence type="ECO:0000313" key="15">
    <source>
        <dbReference type="Ensembl" id="ENSLACP00000002718.1"/>
    </source>
</evidence>
<dbReference type="Gene3D" id="2.10.50.30">
    <property type="entry name" value="GPCR, family 3, nine cysteines domain"/>
    <property type="match status" value="1"/>
</dbReference>
<feature type="transmembrane region" description="Helical" evidence="12">
    <location>
        <begin position="714"/>
        <end position="733"/>
    </location>
</feature>
<dbReference type="PRINTS" id="PR00248">
    <property type="entry name" value="GPCRMGR"/>
</dbReference>
<keyword evidence="3" id="KW-1003">Cell membrane</keyword>
<dbReference type="PROSITE" id="PS00981">
    <property type="entry name" value="G_PROTEIN_RECEP_F3_3"/>
    <property type="match status" value="1"/>
</dbReference>
<gene>
    <name evidence="15" type="primary">LOC102346853</name>
</gene>
<dbReference type="PROSITE" id="PS50259">
    <property type="entry name" value="G_PROTEIN_RECEP_F3_4"/>
    <property type="match status" value="1"/>
</dbReference>
<evidence type="ECO:0000256" key="11">
    <source>
        <dbReference type="ARBA" id="ARBA00023224"/>
    </source>
</evidence>
<name>H2ZZ97_LATCH</name>
<dbReference type="Ensembl" id="ENSLACT00000002740.1">
    <property type="protein sequence ID" value="ENSLACP00000002718.1"/>
    <property type="gene ID" value="ENSLACG00000002430.1"/>
</dbReference>
<dbReference type="CDD" id="cd06364">
    <property type="entry name" value="PBP1_CaSR"/>
    <property type="match status" value="1"/>
</dbReference>
<reference evidence="15" key="3">
    <citation type="submission" date="2025-09" db="UniProtKB">
        <authorList>
            <consortium name="Ensembl"/>
        </authorList>
    </citation>
    <scope>IDENTIFICATION</scope>
</reference>
<dbReference type="InterPro" id="IPR038550">
    <property type="entry name" value="GPCR_3_9-Cys_sf"/>
</dbReference>
<dbReference type="InterPro" id="IPR011500">
    <property type="entry name" value="GPCR_3_9-Cys_dom"/>
</dbReference>
<dbReference type="FunFam" id="3.40.50.2300:FF:000016">
    <property type="entry name" value="Taste 1 receptor member 2"/>
    <property type="match status" value="1"/>
</dbReference>
<dbReference type="GO" id="GO:0004930">
    <property type="term" value="F:G protein-coupled receptor activity"/>
    <property type="evidence" value="ECO:0007669"/>
    <property type="project" value="UniProtKB-KW"/>
</dbReference>
<keyword evidence="9" id="KW-0675">Receptor</keyword>
<evidence type="ECO:0000256" key="5">
    <source>
        <dbReference type="ARBA" id="ARBA00022729"/>
    </source>
</evidence>
<feature type="transmembrane region" description="Helical" evidence="12">
    <location>
        <begin position="637"/>
        <end position="658"/>
    </location>
</feature>
<feature type="signal peptide" evidence="13">
    <location>
        <begin position="1"/>
        <end position="30"/>
    </location>
</feature>
<keyword evidence="7" id="KW-0297">G-protein coupled receptor</keyword>
<feature type="domain" description="G-protein coupled receptors family 3 profile" evidence="14">
    <location>
        <begin position="600"/>
        <end position="864"/>
    </location>
</feature>
<dbReference type="AlphaFoldDB" id="H2ZZ97"/>
<keyword evidence="6 12" id="KW-1133">Transmembrane helix</keyword>
<comment type="similarity">
    <text evidence="2">Belongs to the G-protein coupled receptor 3 family.</text>
</comment>
<dbReference type="FunFam" id="3.40.50.2300:FF:000067">
    <property type="entry name" value="Olfactory receptor C family, h1"/>
    <property type="match status" value="1"/>
</dbReference>
<accession>H2ZZ97</accession>
<comment type="subcellular location">
    <subcellularLocation>
        <location evidence="1">Cell membrane</location>
        <topology evidence="1">Multi-pass membrane protein</topology>
    </subcellularLocation>
</comment>
<proteinExistence type="inferred from homology"/>
<dbReference type="InterPro" id="IPR017978">
    <property type="entry name" value="GPCR_3_C"/>
</dbReference>
<dbReference type="PANTHER" id="PTHR24061:SF511">
    <property type="entry name" value="EXTRACELLULAR CALCIUM-SENSING RECEPTOR-RELATED"/>
    <property type="match status" value="1"/>
</dbReference>
<dbReference type="InterPro" id="IPR004073">
    <property type="entry name" value="GPCR_3_vmron_rcpt_2"/>
</dbReference>
<dbReference type="HOGENOM" id="CLU_005389_5_1_1"/>
<feature type="transmembrane region" description="Helical" evidence="12">
    <location>
        <begin position="758"/>
        <end position="782"/>
    </location>
</feature>